<evidence type="ECO:0000256" key="4">
    <source>
        <dbReference type="ARBA" id="ARBA00023212"/>
    </source>
</evidence>
<feature type="compositionally biased region" description="Acidic residues" evidence="6">
    <location>
        <begin position="375"/>
        <end position="389"/>
    </location>
</feature>
<evidence type="ECO:0000256" key="3">
    <source>
        <dbReference type="ARBA" id="ARBA00023069"/>
    </source>
</evidence>
<feature type="region of interest" description="Disordered" evidence="6">
    <location>
        <begin position="1"/>
        <end position="69"/>
    </location>
</feature>
<feature type="compositionally biased region" description="Low complexity" evidence="6">
    <location>
        <begin position="738"/>
        <end position="749"/>
    </location>
</feature>
<dbReference type="PANTHER" id="PTHR13159:SF4">
    <property type="entry name" value="RADIAL SPOKE HEAD PROTEIN 4 HOMOLOG A"/>
    <property type="match status" value="1"/>
</dbReference>
<keyword evidence="7" id="KW-1185">Reference proteome</keyword>
<feature type="region of interest" description="Disordered" evidence="6">
    <location>
        <begin position="566"/>
        <end position="601"/>
    </location>
</feature>
<dbReference type="OrthoDB" id="272202at2759"/>
<dbReference type="Pfam" id="PF04712">
    <property type="entry name" value="Radial_spoke"/>
    <property type="match status" value="2"/>
</dbReference>
<keyword evidence="3" id="KW-0969">Cilium</keyword>
<keyword evidence="2" id="KW-0963">Cytoplasm</keyword>
<dbReference type="CDD" id="cd22963">
    <property type="entry name" value="DD_CrRSP4-like"/>
    <property type="match status" value="1"/>
</dbReference>
<dbReference type="RefSeq" id="XP_019822719.2">
    <property type="nucleotide sequence ID" value="XM_019967160.2"/>
</dbReference>
<evidence type="ECO:0000313" key="7">
    <source>
        <dbReference type="Proteomes" id="UP001652663"/>
    </source>
</evidence>
<evidence type="ECO:0000256" key="6">
    <source>
        <dbReference type="SAM" id="MobiDB-lite"/>
    </source>
</evidence>
<reference evidence="8" key="1">
    <citation type="submission" date="2025-08" db="UniProtKB">
        <authorList>
            <consortium name="RefSeq"/>
        </authorList>
    </citation>
    <scope>IDENTIFICATION</scope>
    <source>
        <tissue evidence="8">Blood</tissue>
    </source>
</reference>
<name>A0A6P5CBG2_BOSIN</name>
<gene>
    <name evidence="8" type="primary">RSPH4A</name>
</gene>
<dbReference type="InterPro" id="IPR006802">
    <property type="entry name" value="Radial_spoke"/>
</dbReference>
<evidence type="ECO:0000256" key="1">
    <source>
        <dbReference type="ARBA" id="ARBA00004430"/>
    </source>
</evidence>
<dbReference type="GO" id="GO:0060294">
    <property type="term" value="P:cilium movement involved in cell motility"/>
    <property type="evidence" value="ECO:0007669"/>
    <property type="project" value="InterPro"/>
</dbReference>
<dbReference type="GO" id="GO:0001534">
    <property type="term" value="C:radial spoke"/>
    <property type="evidence" value="ECO:0007669"/>
    <property type="project" value="InterPro"/>
</dbReference>
<feature type="compositionally biased region" description="Acidic residues" evidence="6">
    <location>
        <begin position="725"/>
        <end position="735"/>
    </location>
</feature>
<feature type="compositionally biased region" description="Acidic residues" evidence="6">
    <location>
        <begin position="750"/>
        <end position="766"/>
    </location>
</feature>
<keyword evidence="4" id="KW-0206">Cytoskeleton</keyword>
<protein>
    <submittedName>
        <fullName evidence="8">Radial spoke head protein 4 homolog A isoform X1</fullName>
    </submittedName>
</protein>
<feature type="compositionally biased region" description="Acidic residues" evidence="6">
    <location>
        <begin position="395"/>
        <end position="405"/>
    </location>
</feature>
<evidence type="ECO:0000313" key="8">
    <source>
        <dbReference type="RefSeq" id="XP_019822719.2"/>
    </source>
</evidence>
<proteinExistence type="predicted"/>
<keyword evidence="5" id="KW-0966">Cell projection</keyword>
<feature type="compositionally biased region" description="Basic and acidic residues" evidence="6">
    <location>
        <begin position="12"/>
        <end position="24"/>
    </location>
</feature>
<sequence length="766" mass="86805">MEDSIPVNQKIKHQELGETGRPWEETVTTSQAPELGLSEALELEQGPETGLQPRSSPPTMPLSGARTPDRPVDDLVGLRASFPSSAFQELPSTLSPLALARQDFMAPWQSDKTTSVIPEAETPHFGHLEQLSDKGGSTLHQTCQSKGNTFHQSQQTKYPLYELRDVSDHTSKQKELRFDIFQEDDSDSNCHLDQPESGASQVAPSMLEIAIQNTKAYLLKTSSKSGLNLYDHLSEMLTKVLDKRPENAVDIIENISQDVKMEHFSKKLDTLQNENEMLPTYEMAEKQKTLFLQGNVEGADQELEDEIAEHALPNIMESAFYFEQAGVGLGTDETYRIFLALKQLTDTHPIQKCRFWGKILGLKMNYIVAEVEFREGEDEEEVEEEDVPEERDNGDSEADEDDEDELPRPFYKAPQAIPKEESRTGANKYVYFVCNEPGRPWVKLPAVTPAQIVIARKIKKFFTGRLDTPIISYPPFPGNESNYLRAQIARISAGTHVSPLGFYHFGEEEGEEEEEIESGRDSFEENPDFEGIQVIDLVESLSNWVHHVQHILPQGRCNWFNPIQKSEEEEEEEDEEKEEEKGEEPDDTEQEVGPPLLTPISEDLEIQNTSPWTTRLSSNLIPQYAIAVLRSNLWPGAYAFSNGKLSSLGHSNPLWASQAVCGKGSTCQCRRRERCGFNPWVRKIPWKRKFENFYIGWGHKYSPDSYTPPVPPPVYQEYPSGPEITEMDDPTVEEEQAFRAAQEAAANSTEENEETEEEEDEEDDYD</sequence>
<dbReference type="Proteomes" id="UP001652663">
    <property type="component" value="Chromosome 9"/>
</dbReference>
<dbReference type="CTD" id="345895"/>
<feature type="compositionally biased region" description="Acidic residues" evidence="6">
    <location>
        <begin position="567"/>
        <end position="590"/>
    </location>
</feature>
<dbReference type="KEGG" id="biu:109563791"/>
<dbReference type="GO" id="GO:0035082">
    <property type="term" value="P:axoneme assembly"/>
    <property type="evidence" value="ECO:0007669"/>
    <property type="project" value="TreeGrafter"/>
</dbReference>
<organism evidence="7 8">
    <name type="scientific">Bos indicus</name>
    <name type="common">Zebu</name>
    <dbReference type="NCBI Taxonomy" id="9915"/>
    <lineage>
        <taxon>Eukaryota</taxon>
        <taxon>Metazoa</taxon>
        <taxon>Chordata</taxon>
        <taxon>Craniata</taxon>
        <taxon>Vertebrata</taxon>
        <taxon>Euteleostomi</taxon>
        <taxon>Mammalia</taxon>
        <taxon>Eutheria</taxon>
        <taxon>Laurasiatheria</taxon>
        <taxon>Artiodactyla</taxon>
        <taxon>Ruminantia</taxon>
        <taxon>Pecora</taxon>
        <taxon>Bovidae</taxon>
        <taxon>Bovinae</taxon>
        <taxon>Bos</taxon>
    </lineage>
</organism>
<feature type="region of interest" description="Disordered" evidence="6">
    <location>
        <begin position="374"/>
        <end position="417"/>
    </location>
</feature>
<dbReference type="GeneID" id="109563791"/>
<dbReference type="PANTHER" id="PTHR13159">
    <property type="entry name" value="RADIAL SPOKEHEAD-RELATED"/>
    <property type="match status" value="1"/>
</dbReference>
<evidence type="ECO:0000256" key="5">
    <source>
        <dbReference type="ARBA" id="ARBA00023273"/>
    </source>
</evidence>
<comment type="subcellular location">
    <subcellularLocation>
        <location evidence="1">Cytoplasm</location>
        <location evidence="1">Cytoskeleton</location>
        <location evidence="1">Cilium axoneme</location>
    </subcellularLocation>
</comment>
<accession>A0A6P5CBG2</accession>
<feature type="region of interest" description="Disordered" evidence="6">
    <location>
        <begin position="714"/>
        <end position="766"/>
    </location>
</feature>
<evidence type="ECO:0000256" key="2">
    <source>
        <dbReference type="ARBA" id="ARBA00022490"/>
    </source>
</evidence>